<dbReference type="InterPro" id="IPR029041">
    <property type="entry name" value="FAD-linked_oxidoreductase-like"/>
</dbReference>
<evidence type="ECO:0000256" key="4">
    <source>
        <dbReference type="ARBA" id="ARBA00022827"/>
    </source>
</evidence>
<comment type="caution">
    <text evidence="7">The sequence shown here is derived from an EMBL/GenBank/DDBJ whole genome shotgun (WGS) entry which is preliminary data.</text>
</comment>
<sequence>MTNQPFQIICEIEPPTRPDLKHVRHQIGTLSKVADTFLVPDNHIGRATVSSVAVAHEVEAMGGRSIACLNSRDRNLLGFRRDLLTAAAYGVDQFLFVYGDKPSSGSRTGELNVRAMIEEVRALPKDSAFTGVRPFRVGTAAALRPLPAWKRAADFMFVQVSFSLEALLRWREANPMDVPVYAGVMVLASETHAQRLAAAIPDIDIPSELVEKVASDRLAGVEATCEQVLQIRDSGAFDGVHLIPVARYREVAARLEHLLS</sequence>
<evidence type="ECO:0000313" key="8">
    <source>
        <dbReference type="Proteomes" id="UP000644610"/>
    </source>
</evidence>
<evidence type="ECO:0000256" key="5">
    <source>
        <dbReference type="ARBA" id="ARBA00023002"/>
    </source>
</evidence>
<proteinExistence type="inferred from homology"/>
<organism evidence="7 8">
    <name type="scientific">Planotetraspora silvatica</name>
    <dbReference type="NCBI Taxonomy" id="234614"/>
    <lineage>
        <taxon>Bacteria</taxon>
        <taxon>Bacillati</taxon>
        <taxon>Actinomycetota</taxon>
        <taxon>Actinomycetes</taxon>
        <taxon>Streptosporangiales</taxon>
        <taxon>Streptosporangiaceae</taxon>
        <taxon>Planotetraspora</taxon>
    </lineage>
</organism>
<evidence type="ECO:0000256" key="6">
    <source>
        <dbReference type="RuleBase" id="RU003862"/>
    </source>
</evidence>
<dbReference type="Proteomes" id="UP000644610">
    <property type="component" value="Unassembled WGS sequence"/>
</dbReference>
<dbReference type="Gene3D" id="3.20.20.220">
    <property type="match status" value="1"/>
</dbReference>
<dbReference type="InterPro" id="IPR003171">
    <property type="entry name" value="Mehydrof_redctse-like"/>
</dbReference>
<protein>
    <recommendedName>
        <fullName evidence="6">Methylenetetrahydrofolate reductase</fullName>
    </recommendedName>
</protein>
<comment type="cofactor">
    <cofactor evidence="1 6">
        <name>FAD</name>
        <dbReference type="ChEBI" id="CHEBI:57692"/>
    </cofactor>
</comment>
<keyword evidence="8" id="KW-1185">Reference proteome</keyword>
<accession>A0A8J3UMB1</accession>
<dbReference type="UniPathway" id="UPA00193"/>
<evidence type="ECO:0000256" key="1">
    <source>
        <dbReference type="ARBA" id="ARBA00001974"/>
    </source>
</evidence>
<dbReference type="GO" id="GO:0006555">
    <property type="term" value="P:methionine metabolic process"/>
    <property type="evidence" value="ECO:0007669"/>
    <property type="project" value="InterPro"/>
</dbReference>
<dbReference type="EMBL" id="BOOQ01000027">
    <property type="protein sequence ID" value="GII47828.1"/>
    <property type="molecule type" value="Genomic_DNA"/>
</dbReference>
<evidence type="ECO:0000256" key="3">
    <source>
        <dbReference type="ARBA" id="ARBA00022630"/>
    </source>
</evidence>
<dbReference type="GO" id="GO:0035999">
    <property type="term" value="P:tetrahydrofolate interconversion"/>
    <property type="evidence" value="ECO:0007669"/>
    <property type="project" value="UniProtKB-UniPathway"/>
</dbReference>
<dbReference type="RefSeq" id="WP_203976681.1">
    <property type="nucleotide sequence ID" value="NZ_BAAAKY010000027.1"/>
</dbReference>
<evidence type="ECO:0000313" key="7">
    <source>
        <dbReference type="EMBL" id="GII47828.1"/>
    </source>
</evidence>
<dbReference type="SUPFAM" id="SSF51730">
    <property type="entry name" value="FAD-linked oxidoreductase"/>
    <property type="match status" value="1"/>
</dbReference>
<dbReference type="AlphaFoldDB" id="A0A8J3UMB1"/>
<keyword evidence="4 6" id="KW-0274">FAD</keyword>
<dbReference type="Pfam" id="PF02219">
    <property type="entry name" value="MTHFR"/>
    <property type="match status" value="1"/>
</dbReference>
<gene>
    <name evidence="7" type="ORF">Psi02_42520</name>
</gene>
<keyword evidence="3 6" id="KW-0285">Flavoprotein</keyword>
<keyword evidence="5 6" id="KW-0560">Oxidoreductase</keyword>
<comment type="similarity">
    <text evidence="6">Belongs to the methylenetetrahydrofolate reductase family.</text>
</comment>
<dbReference type="GO" id="GO:0004489">
    <property type="term" value="F:methylenetetrahydrofolate reductase [NAD(P)H] activity"/>
    <property type="evidence" value="ECO:0007669"/>
    <property type="project" value="InterPro"/>
</dbReference>
<name>A0A8J3UMB1_9ACTN</name>
<evidence type="ECO:0000256" key="2">
    <source>
        <dbReference type="ARBA" id="ARBA00004777"/>
    </source>
</evidence>
<comment type="pathway">
    <text evidence="2 6">One-carbon metabolism; tetrahydrofolate interconversion.</text>
</comment>
<reference evidence="7" key="1">
    <citation type="submission" date="2021-01" db="EMBL/GenBank/DDBJ databases">
        <title>Whole genome shotgun sequence of Planotetraspora silvatica NBRC 100141.</title>
        <authorList>
            <person name="Komaki H."/>
            <person name="Tamura T."/>
        </authorList>
    </citation>
    <scope>NUCLEOTIDE SEQUENCE</scope>
    <source>
        <strain evidence="7">NBRC 100141</strain>
    </source>
</reference>